<keyword evidence="7" id="KW-0255">Endonuclease</keyword>
<dbReference type="InterPro" id="IPR041588">
    <property type="entry name" value="Integrase_H2C2"/>
</dbReference>
<evidence type="ECO:0000259" key="13">
    <source>
        <dbReference type="PROSITE" id="PS50994"/>
    </source>
</evidence>
<dbReference type="Pfam" id="PF00078">
    <property type="entry name" value="RVT_1"/>
    <property type="match status" value="1"/>
</dbReference>
<dbReference type="Gene3D" id="3.30.70.270">
    <property type="match status" value="2"/>
</dbReference>
<feature type="domain" description="Integrase catalytic" evidence="13">
    <location>
        <begin position="1034"/>
        <end position="1193"/>
    </location>
</feature>
<proteinExistence type="inferred from homology"/>
<dbReference type="FunFam" id="3.10.20.370:FF:000001">
    <property type="entry name" value="Retrovirus-related Pol polyprotein from transposon 17.6-like protein"/>
    <property type="match status" value="1"/>
</dbReference>
<dbReference type="GO" id="GO:0004523">
    <property type="term" value="F:RNA-DNA hybrid ribonuclease activity"/>
    <property type="evidence" value="ECO:0007669"/>
    <property type="project" value="UniProtKB-EC"/>
</dbReference>
<evidence type="ECO:0000256" key="9">
    <source>
        <dbReference type="ARBA" id="ARBA00022918"/>
    </source>
</evidence>
<protein>
    <recommendedName>
        <fullName evidence="11">Gypsy retrotransposon integrase-like protein 1</fullName>
        <ecNumber evidence="2">3.1.26.4</ecNumber>
    </recommendedName>
</protein>
<dbReference type="FunFam" id="3.10.10.10:FF:000007">
    <property type="entry name" value="Retrovirus-related Pol polyprotein from transposon 17.6-like Protein"/>
    <property type="match status" value="1"/>
</dbReference>
<accession>A0A1A8UAM2</accession>
<evidence type="ECO:0000256" key="2">
    <source>
        <dbReference type="ARBA" id="ARBA00012180"/>
    </source>
</evidence>
<dbReference type="Gene3D" id="3.30.420.10">
    <property type="entry name" value="Ribonuclease H-like superfamily/Ribonuclease H"/>
    <property type="match status" value="1"/>
</dbReference>
<dbReference type="GO" id="GO:0003964">
    <property type="term" value="F:RNA-directed DNA polymerase activity"/>
    <property type="evidence" value="ECO:0007669"/>
    <property type="project" value="UniProtKB-KW"/>
</dbReference>
<evidence type="ECO:0000256" key="5">
    <source>
        <dbReference type="ARBA" id="ARBA00022695"/>
    </source>
</evidence>
<dbReference type="Gene3D" id="2.40.70.10">
    <property type="entry name" value="Acid Proteases"/>
    <property type="match status" value="1"/>
</dbReference>
<comment type="similarity">
    <text evidence="1">Belongs to the beta type-B retroviral polymerase family. HERV class-II K(HML-2) pol subfamily.</text>
</comment>
<keyword evidence="4" id="KW-0808">Transferase</keyword>
<dbReference type="InterPro" id="IPR050951">
    <property type="entry name" value="Retrovirus_Pol_polyprotein"/>
</dbReference>
<dbReference type="Pfam" id="PF17921">
    <property type="entry name" value="Integrase_H2C2"/>
    <property type="match status" value="1"/>
</dbReference>
<dbReference type="PANTHER" id="PTHR37984:SF5">
    <property type="entry name" value="PROTEIN NYNRIN-LIKE"/>
    <property type="match status" value="1"/>
</dbReference>
<organism evidence="14">
    <name type="scientific">Nothobranchius furzeri</name>
    <name type="common">Turquoise killifish</name>
    <dbReference type="NCBI Taxonomy" id="105023"/>
    <lineage>
        <taxon>Eukaryota</taxon>
        <taxon>Metazoa</taxon>
        <taxon>Chordata</taxon>
        <taxon>Craniata</taxon>
        <taxon>Vertebrata</taxon>
        <taxon>Euteleostomi</taxon>
        <taxon>Actinopterygii</taxon>
        <taxon>Neopterygii</taxon>
        <taxon>Teleostei</taxon>
        <taxon>Neoteleostei</taxon>
        <taxon>Acanthomorphata</taxon>
        <taxon>Ovalentaria</taxon>
        <taxon>Atherinomorphae</taxon>
        <taxon>Cyprinodontiformes</taxon>
        <taxon>Nothobranchiidae</taxon>
        <taxon>Nothobranchius</taxon>
    </lineage>
</organism>
<name>A0A1A8UAM2_NOTFU</name>
<evidence type="ECO:0000256" key="1">
    <source>
        <dbReference type="ARBA" id="ARBA00010879"/>
    </source>
</evidence>
<dbReference type="InterPro" id="IPR001584">
    <property type="entry name" value="Integrase_cat-core"/>
</dbReference>
<dbReference type="InterPro" id="IPR021109">
    <property type="entry name" value="Peptidase_aspartic_dom_sf"/>
</dbReference>
<dbReference type="InterPro" id="IPR012337">
    <property type="entry name" value="RNaseH-like_sf"/>
</dbReference>
<evidence type="ECO:0000256" key="11">
    <source>
        <dbReference type="ARBA" id="ARBA00039658"/>
    </source>
</evidence>
<evidence type="ECO:0000256" key="6">
    <source>
        <dbReference type="ARBA" id="ARBA00022722"/>
    </source>
</evidence>
<evidence type="ECO:0000256" key="7">
    <source>
        <dbReference type="ARBA" id="ARBA00022759"/>
    </source>
</evidence>
<dbReference type="FunFam" id="1.10.340.70:FF:000001">
    <property type="entry name" value="Retrovirus-related Pol polyprotein from transposon gypsy-like Protein"/>
    <property type="match status" value="1"/>
</dbReference>
<dbReference type="Pfam" id="PF00665">
    <property type="entry name" value="rve"/>
    <property type="match status" value="1"/>
</dbReference>
<dbReference type="GO" id="GO:0006508">
    <property type="term" value="P:proteolysis"/>
    <property type="evidence" value="ECO:0007669"/>
    <property type="project" value="UniProtKB-KW"/>
</dbReference>
<sequence>MAADVNNWDEPLKLKFMCLLLSDKAREVYNGLSGSVKANYAMLKEQMGRCLNPCDSVDWNKAVFSARRRWHNESIREFGMALRRSAVKACPTAYPNTQYMLAKDQFIAHVGNGDMRVSLRSAKPASLEAAINTAAELELIKGLETSSVSDTRVRGITEKDANDGSIASLVGVVESLRQELWLSFTRGVGELTPYEGNVTAANGGGMCIMGCWQTTCQLGPLAFVAEFLVSDIPSDEVLLGFDFLSKHGMVVDLGTKTCKIMGRVFPLLDLEPSLNPQVVVVQTDTVVPPRSEAIIPGQIKDSWGDYAQGLLEPSEHLSKRCDLLVARVICKVDQGQLPVRVINVSDDPLMLKGGMRVGTLFTDVEVEDERADRVNKEQGSQPWTVESLMTQFKVGEKGFAPAEVAAVRQLLLQNLSLFSQGDTDLGRTQIISHEIDTGEAAPIKMHPRRIPLHLQQEVTDNLRDMLANDIRPSCSPWAAPVVLVKKKGGGYRFCVDYRKLNEVTRKDAYPLPRIDDALDSLVHAKWFSTLDLASGYWQVEVDPRDRHKTAFITRQGLFEFNVLSFGLCNAPGTFQRLMDLILADLQWTVCLVYLDDIIVFGRDFQEHLARLGTVLEKLRQSNLKVKPSKCDLFSTQVHYLGHVISAEVVKPDPAKIEAVREWPIPANQTEVQSFLGLASYYRRFVKGFADIARPLHRLQERGKRFQWSEECQESFEKLKTCLITAPVLTYPDPKKSFILDTDASEVGIGAVLSQVEGETEQVIAYASRALTRQERKYATTKKELLSLVTFTKHFKHYLLGKEFVLRTDHNSLRWLHNFQGLEGQLARWVEQLANFQYKIIHRPGRLHSNADALSRLPNWKPENLSADQGAQPLGAELRVCSLQEGGSGASRTSEMDELSQAQLDDPVLKRIRDAKQGVECIGPDDPELKPFAPVWDQLEIRGSQLVRVAPANSDAAQVIQVVLPRALVPGVLKQLHNAPTGGHLGVQKLQGKIKDRFYWPDWFKDVRAWVRECADCGSVKMHGGTPRAPLEQSLTSRPFERIAVDILGPLPETGLRNKYIMVVGDYFSKWTEAFPLPNQEAKTIARVLTEEWVCRFGVPRSLHSDQGRNFESKLFRELCELLQIHKTRTTPYHPQSDGLVERFNRMLLTMLTFFVEDNQLNWDTLLPYVMLAYRSSVHASTSVTPYKVLFGREIVLPVDVMLGLDQGEHFASVDEYVTGLQETLTSVVEAVKRHQSRAAAQQKRAYDFRATCQFYSEGELVWVRNKLRRRGVCPKLQRRYKGPFRVLERLTDVLYRLIPVEGGPEKQSQHRWLWGPESERGRVCVSRMLPGRTPAGFIIGLQRRAGLAAQVTRPHHVERLLEGVLLWEDRKDVFLGRLTDVELRNSGWFISRMPPGRTSAGVLNGFRRRRAP</sequence>
<evidence type="ECO:0000256" key="4">
    <source>
        <dbReference type="ARBA" id="ARBA00022679"/>
    </source>
</evidence>
<keyword evidence="5" id="KW-0548">Nucleotidyltransferase</keyword>
<evidence type="ECO:0000256" key="3">
    <source>
        <dbReference type="ARBA" id="ARBA00022670"/>
    </source>
</evidence>
<keyword evidence="6" id="KW-0540">Nuclease</keyword>
<reference evidence="14" key="1">
    <citation type="submission" date="2016-05" db="EMBL/GenBank/DDBJ databases">
        <authorList>
            <person name="Lavstsen T."/>
            <person name="Jespersen J.S."/>
        </authorList>
    </citation>
    <scope>NUCLEOTIDE SEQUENCE</scope>
    <source>
        <tissue evidence="14">Brain</tissue>
    </source>
</reference>
<feature type="domain" description="Reverse transcriptase" evidence="12">
    <location>
        <begin position="465"/>
        <end position="644"/>
    </location>
</feature>
<dbReference type="InterPro" id="IPR036397">
    <property type="entry name" value="RNaseH_sf"/>
</dbReference>
<evidence type="ECO:0000313" key="14">
    <source>
        <dbReference type="EMBL" id="SBS45160.1"/>
    </source>
</evidence>
<dbReference type="GO" id="GO:0003676">
    <property type="term" value="F:nucleic acid binding"/>
    <property type="evidence" value="ECO:0007669"/>
    <property type="project" value="InterPro"/>
</dbReference>
<dbReference type="PROSITE" id="PS50994">
    <property type="entry name" value="INTEGRASE"/>
    <property type="match status" value="1"/>
</dbReference>
<keyword evidence="9" id="KW-0695">RNA-directed DNA polymerase</keyword>
<dbReference type="EMBL" id="HAEJ01004703">
    <property type="protein sequence ID" value="SBS45160.1"/>
    <property type="molecule type" value="Transcribed_RNA"/>
</dbReference>
<dbReference type="FunFam" id="3.30.70.270:FF:000020">
    <property type="entry name" value="Transposon Tf2-6 polyprotein-like Protein"/>
    <property type="match status" value="1"/>
</dbReference>
<dbReference type="Gene3D" id="3.10.20.370">
    <property type="match status" value="1"/>
</dbReference>
<dbReference type="SUPFAM" id="SSF56672">
    <property type="entry name" value="DNA/RNA polymerases"/>
    <property type="match status" value="1"/>
</dbReference>
<dbReference type="CDD" id="cd09274">
    <property type="entry name" value="RNase_HI_RT_Ty3"/>
    <property type="match status" value="1"/>
</dbReference>
<evidence type="ECO:0000256" key="10">
    <source>
        <dbReference type="ARBA" id="ARBA00023268"/>
    </source>
</evidence>
<reference evidence="14" key="2">
    <citation type="submission" date="2016-06" db="EMBL/GenBank/DDBJ databases">
        <title>The genome of a short-lived fish provides insights into sex chromosome evolution and the genetic control of aging.</title>
        <authorList>
            <person name="Reichwald K."/>
            <person name="Felder M."/>
            <person name="Petzold A."/>
            <person name="Koch P."/>
            <person name="Groth M."/>
            <person name="Platzer M."/>
        </authorList>
    </citation>
    <scope>NUCLEOTIDE SEQUENCE</scope>
    <source>
        <tissue evidence="14">Brain</tissue>
    </source>
</reference>
<dbReference type="PANTHER" id="PTHR37984">
    <property type="entry name" value="PROTEIN CBG26694"/>
    <property type="match status" value="1"/>
</dbReference>
<keyword evidence="3" id="KW-0645">Protease</keyword>
<dbReference type="FunFam" id="3.30.420.10:FF:000032">
    <property type="entry name" value="Retrovirus-related Pol polyprotein from transposon 297-like Protein"/>
    <property type="match status" value="1"/>
</dbReference>
<dbReference type="GO" id="GO:0008233">
    <property type="term" value="F:peptidase activity"/>
    <property type="evidence" value="ECO:0007669"/>
    <property type="project" value="UniProtKB-KW"/>
</dbReference>
<dbReference type="InterPro" id="IPR000477">
    <property type="entry name" value="RT_dom"/>
</dbReference>
<dbReference type="InterPro" id="IPR041577">
    <property type="entry name" value="RT_RNaseH_2"/>
</dbReference>
<dbReference type="Gene3D" id="1.10.340.70">
    <property type="match status" value="1"/>
</dbReference>
<dbReference type="Gene3D" id="3.10.10.10">
    <property type="entry name" value="HIV Type 1 Reverse Transcriptase, subunit A, domain 1"/>
    <property type="match status" value="1"/>
</dbReference>
<dbReference type="GO" id="GO:0015074">
    <property type="term" value="P:DNA integration"/>
    <property type="evidence" value="ECO:0007669"/>
    <property type="project" value="InterPro"/>
</dbReference>
<feature type="non-terminal residue" evidence="14">
    <location>
        <position position="1412"/>
    </location>
</feature>
<dbReference type="EC" id="3.1.26.4" evidence="2"/>
<keyword evidence="10" id="KW-0511">Multifunctional enzyme</keyword>
<dbReference type="PROSITE" id="PS50878">
    <property type="entry name" value="RT_POL"/>
    <property type="match status" value="1"/>
</dbReference>
<dbReference type="InterPro" id="IPR043128">
    <property type="entry name" value="Rev_trsase/Diguanyl_cyclase"/>
</dbReference>
<dbReference type="InterPro" id="IPR043502">
    <property type="entry name" value="DNA/RNA_pol_sf"/>
</dbReference>
<dbReference type="CDD" id="cd01647">
    <property type="entry name" value="RT_LTR"/>
    <property type="match status" value="1"/>
</dbReference>
<dbReference type="Pfam" id="PF17919">
    <property type="entry name" value="RT_RNaseH_2"/>
    <property type="match status" value="1"/>
</dbReference>
<evidence type="ECO:0000256" key="8">
    <source>
        <dbReference type="ARBA" id="ARBA00022801"/>
    </source>
</evidence>
<gene>
    <name evidence="14" type="primary">LOTGIDRAFT_173515</name>
</gene>
<evidence type="ECO:0000259" key="12">
    <source>
        <dbReference type="PROSITE" id="PS50878"/>
    </source>
</evidence>
<dbReference type="SUPFAM" id="SSF53098">
    <property type="entry name" value="Ribonuclease H-like"/>
    <property type="match status" value="1"/>
</dbReference>
<keyword evidence="8" id="KW-0378">Hydrolase</keyword>